<name>A0A0R2HFU7_9FIRM</name>
<comment type="caution">
    <text evidence="2">The sequence shown here is derived from an EMBL/GenBank/DDBJ whole genome shotgun (WGS) entry which is preliminary data.</text>
</comment>
<reference evidence="2 3" key="1">
    <citation type="journal article" date="2015" name="Genome Announc.">
        <title>Expanding the biotechnology potential of lactobacilli through comparative genomics of 213 strains and associated genera.</title>
        <authorList>
            <person name="Sun Z."/>
            <person name="Harris H.M."/>
            <person name="McCann A."/>
            <person name="Guo C."/>
            <person name="Argimon S."/>
            <person name="Zhang W."/>
            <person name="Yang X."/>
            <person name="Jeffery I.B."/>
            <person name="Cooney J.C."/>
            <person name="Kagawa T.F."/>
            <person name="Liu W."/>
            <person name="Song Y."/>
            <person name="Salvetti E."/>
            <person name="Wrobel A."/>
            <person name="Rasinkangas P."/>
            <person name="Parkhill J."/>
            <person name="Rea M.C."/>
            <person name="O'Sullivan O."/>
            <person name="Ritari J."/>
            <person name="Douillard F.P."/>
            <person name="Paul Ross R."/>
            <person name="Yang R."/>
            <person name="Briner A.E."/>
            <person name="Felis G.E."/>
            <person name="de Vos W.M."/>
            <person name="Barrangou R."/>
            <person name="Klaenhammer T.R."/>
            <person name="Caufield P.W."/>
            <person name="Cui Y."/>
            <person name="Zhang H."/>
            <person name="O'Toole P.W."/>
        </authorList>
    </citation>
    <scope>NUCLEOTIDE SEQUENCE [LARGE SCALE GENOMIC DNA]</scope>
    <source>
        <strain evidence="2 3">DSM 20405</strain>
    </source>
</reference>
<feature type="transmembrane region" description="Helical" evidence="1">
    <location>
        <begin position="105"/>
        <end position="131"/>
    </location>
</feature>
<feature type="transmembrane region" description="Helical" evidence="1">
    <location>
        <begin position="174"/>
        <end position="191"/>
    </location>
</feature>
<evidence type="ECO:0000256" key="1">
    <source>
        <dbReference type="SAM" id="Phobius"/>
    </source>
</evidence>
<feature type="transmembrane region" description="Helical" evidence="1">
    <location>
        <begin position="21"/>
        <end position="39"/>
    </location>
</feature>
<proteinExistence type="predicted"/>
<gene>
    <name evidence="2" type="ORF">IV49_GL000164</name>
</gene>
<keyword evidence="1" id="KW-1133">Transmembrane helix</keyword>
<keyword evidence="1" id="KW-0812">Transmembrane</keyword>
<feature type="transmembrane region" description="Helical" evidence="1">
    <location>
        <begin position="239"/>
        <end position="257"/>
    </location>
</feature>
<dbReference type="AlphaFoldDB" id="A0A0R2HFU7"/>
<dbReference type="Proteomes" id="UP000051841">
    <property type="component" value="Unassembled WGS sequence"/>
</dbReference>
<organism evidence="2 3">
    <name type="scientific">Kandleria vitulina DSM 20405</name>
    <dbReference type="NCBI Taxonomy" id="1410657"/>
    <lineage>
        <taxon>Bacteria</taxon>
        <taxon>Bacillati</taxon>
        <taxon>Bacillota</taxon>
        <taxon>Erysipelotrichia</taxon>
        <taxon>Erysipelotrichales</taxon>
        <taxon>Coprobacillaceae</taxon>
        <taxon>Kandleria</taxon>
    </lineage>
</organism>
<evidence type="ECO:0000313" key="3">
    <source>
        <dbReference type="Proteomes" id="UP000051841"/>
    </source>
</evidence>
<accession>A0A0R2HFU7</accession>
<protein>
    <submittedName>
        <fullName evidence="2">Uncharacterized protein</fullName>
    </submittedName>
</protein>
<dbReference type="EMBL" id="JQBL01000001">
    <property type="protein sequence ID" value="KRN51544.1"/>
    <property type="molecule type" value="Genomic_DNA"/>
</dbReference>
<sequence length="265" mass="31238">MWLIMIKLLKAEYLKQRHDRTILGLCLGVLLILSFMMIWSTCLADYKSQQVLLEESGKAGLYGLFFYITVLRRLFGLLYGYHVIDIEFINNRQDFFIKNTGRIKIIMGKIILGMLVLFVMSFLSFILPFIISLLIFHQFSLDIALAFHQMIVTWLMAIGSMLLGMLLRFIFNEFLLFTIIISMLEFFSSFFPHQIIDIWTRCDGFFYLSQALVPLKNQLKGLRHYQIYLPHSFHLLNGFIIWMGILVLLIIMNMYIIKRKDLTNE</sequence>
<evidence type="ECO:0000313" key="2">
    <source>
        <dbReference type="EMBL" id="KRN51544.1"/>
    </source>
</evidence>
<dbReference type="PATRIC" id="fig|1410657.5.peg.166"/>
<keyword evidence="1" id="KW-0472">Membrane</keyword>
<feature type="transmembrane region" description="Helical" evidence="1">
    <location>
        <begin position="143"/>
        <end position="167"/>
    </location>
</feature>
<feature type="transmembrane region" description="Helical" evidence="1">
    <location>
        <begin position="59"/>
        <end position="84"/>
    </location>
</feature>
<keyword evidence="3" id="KW-1185">Reference proteome</keyword>